<dbReference type="OrthoDB" id="123178at2"/>
<protein>
    <submittedName>
        <fullName evidence="2">Uncharacterized protein</fullName>
    </submittedName>
</protein>
<sequence>MAGPDDAARRPGFGTEDLLAAPAGEPGGAGHRDGAENGPDPLLAPGEVTELRDRWQSVQTGFVDDPRQAVREADELVATTIRSLAATFAGHRRDLERQWSEGDAATEELRLVLRRYRSFFERLLER</sequence>
<evidence type="ECO:0000313" key="3">
    <source>
        <dbReference type="Proteomes" id="UP000238362"/>
    </source>
</evidence>
<dbReference type="RefSeq" id="WP_106182464.1">
    <property type="nucleotide sequence ID" value="NZ_PVNH01000015.1"/>
</dbReference>
<accession>A0A2T0LKM5</accession>
<feature type="region of interest" description="Disordered" evidence="1">
    <location>
        <begin position="1"/>
        <end position="45"/>
    </location>
</feature>
<organism evidence="2 3">
    <name type="scientific">Prauserella shujinwangii</name>
    <dbReference type="NCBI Taxonomy" id="1453103"/>
    <lineage>
        <taxon>Bacteria</taxon>
        <taxon>Bacillati</taxon>
        <taxon>Actinomycetota</taxon>
        <taxon>Actinomycetes</taxon>
        <taxon>Pseudonocardiales</taxon>
        <taxon>Pseudonocardiaceae</taxon>
        <taxon>Prauserella</taxon>
    </lineage>
</organism>
<comment type="caution">
    <text evidence="2">The sequence shown here is derived from an EMBL/GenBank/DDBJ whole genome shotgun (WGS) entry which is preliminary data.</text>
</comment>
<reference evidence="2 3" key="1">
    <citation type="submission" date="2018-03" db="EMBL/GenBank/DDBJ databases">
        <title>Genomic Encyclopedia of Type Strains, Phase III (KMG-III): the genomes of soil and plant-associated and newly described type strains.</title>
        <authorList>
            <person name="Whitman W."/>
        </authorList>
    </citation>
    <scope>NUCLEOTIDE SEQUENCE [LARGE SCALE GENOMIC DNA]</scope>
    <source>
        <strain evidence="2 3">CGMCC 4.7125</strain>
    </source>
</reference>
<keyword evidence="3" id="KW-1185">Reference proteome</keyword>
<dbReference type="Proteomes" id="UP000238362">
    <property type="component" value="Unassembled WGS sequence"/>
</dbReference>
<dbReference type="AlphaFoldDB" id="A0A2T0LKM5"/>
<proteinExistence type="predicted"/>
<gene>
    <name evidence="2" type="ORF">B0I33_11562</name>
</gene>
<dbReference type="EMBL" id="PVNH01000015">
    <property type="protein sequence ID" value="PRX43444.1"/>
    <property type="molecule type" value="Genomic_DNA"/>
</dbReference>
<evidence type="ECO:0000313" key="2">
    <source>
        <dbReference type="EMBL" id="PRX43444.1"/>
    </source>
</evidence>
<name>A0A2T0LKM5_9PSEU</name>
<evidence type="ECO:0000256" key="1">
    <source>
        <dbReference type="SAM" id="MobiDB-lite"/>
    </source>
</evidence>